<proteinExistence type="predicted"/>
<dbReference type="Proteomes" id="UP000469734">
    <property type="component" value="Unassembled WGS sequence"/>
</dbReference>
<dbReference type="RefSeq" id="WP_161049059.1">
    <property type="nucleotide sequence ID" value="NZ_WWCR01000002.1"/>
</dbReference>
<evidence type="ECO:0000313" key="2">
    <source>
        <dbReference type="Proteomes" id="UP000469734"/>
    </source>
</evidence>
<dbReference type="EMBL" id="WWCR01000002">
    <property type="protein sequence ID" value="MYM71321.1"/>
    <property type="molecule type" value="Genomic_DNA"/>
</dbReference>
<gene>
    <name evidence="1" type="ORF">GTP56_03815</name>
</gene>
<reference evidence="1 2" key="1">
    <citation type="submission" date="2019-12" db="EMBL/GenBank/DDBJ databases">
        <title>Novel species isolated from a subtropical stream in China.</title>
        <authorList>
            <person name="Lu H."/>
        </authorList>
    </citation>
    <scope>NUCLEOTIDE SEQUENCE [LARGE SCALE GENOMIC DNA]</scope>
    <source>
        <strain evidence="1 2">FT134W</strain>
    </source>
</reference>
<organism evidence="1 2">
    <name type="scientific">Duganella margarita</name>
    <dbReference type="NCBI Taxonomy" id="2692170"/>
    <lineage>
        <taxon>Bacteria</taxon>
        <taxon>Pseudomonadati</taxon>
        <taxon>Pseudomonadota</taxon>
        <taxon>Betaproteobacteria</taxon>
        <taxon>Burkholderiales</taxon>
        <taxon>Oxalobacteraceae</taxon>
        <taxon>Telluria group</taxon>
        <taxon>Duganella</taxon>
    </lineage>
</organism>
<dbReference type="AlphaFoldDB" id="A0A7X4GX82"/>
<evidence type="ECO:0000313" key="1">
    <source>
        <dbReference type="EMBL" id="MYM71321.1"/>
    </source>
</evidence>
<comment type="caution">
    <text evidence="1">The sequence shown here is derived from an EMBL/GenBank/DDBJ whole genome shotgun (WGS) entry which is preliminary data.</text>
</comment>
<accession>A0A7X4GX82</accession>
<name>A0A7X4GX82_9BURK</name>
<protein>
    <submittedName>
        <fullName evidence="1">Uncharacterized protein</fullName>
    </submittedName>
</protein>
<sequence>MDISGLFRACVDSVVVLLGLSGAAMPAAADAPFAFESVIALDDMSSLIQSRFPLGTSRDTLRHVFVEEGHATLKIRAGVPSNEKYLYDIDLCHYYVWRWNISADYDASGQLRQAYVNGNIVFADGNPKRVISKVAEEGKKSAIYRVQRPRPEAYKGENSLGYILFDRDSDLTTTDDQVLVGAGPNRADPSNMGKMIAYTEVDPWRSIFDVDSAGHIAAYRGSCEDADKLYEAQKQSLKR</sequence>